<accession>A0AAV9HYY2</accession>
<reference evidence="3" key="2">
    <citation type="submission" date="2023-06" db="EMBL/GenBank/DDBJ databases">
        <authorList>
            <consortium name="Lawrence Berkeley National Laboratory"/>
            <person name="Mondo S.J."/>
            <person name="Hensen N."/>
            <person name="Bonometti L."/>
            <person name="Westerberg I."/>
            <person name="Brannstrom I.O."/>
            <person name="Guillou S."/>
            <person name="Cros-Aarteil S."/>
            <person name="Calhoun S."/>
            <person name="Haridas S."/>
            <person name="Kuo A."/>
            <person name="Pangilinan J."/>
            <person name="Riley R."/>
            <person name="Labutti K."/>
            <person name="Andreopoulos B."/>
            <person name="Lipzen A."/>
            <person name="Chen C."/>
            <person name="Yanf M."/>
            <person name="Daum C."/>
            <person name="Ng V."/>
            <person name="Clum A."/>
            <person name="Steindorff A."/>
            <person name="Ohm R."/>
            <person name="Martin F."/>
            <person name="Silar P."/>
            <person name="Natvig D."/>
            <person name="Lalanne C."/>
            <person name="Gautier V."/>
            <person name="Ament-Velasquez S.L."/>
            <person name="Kruys A."/>
            <person name="Hutchinson M.I."/>
            <person name="Powell A.J."/>
            <person name="Barry K."/>
            <person name="Miller A.N."/>
            <person name="Grigoriev I.V."/>
            <person name="Debuchy R."/>
            <person name="Gladieux P."/>
            <person name="Thoren M.H."/>
            <person name="Johannesson H."/>
        </authorList>
    </citation>
    <scope>NUCLEOTIDE SEQUENCE</scope>
    <source>
        <strain evidence="3">PSN324</strain>
    </source>
</reference>
<comment type="caution">
    <text evidence="3">The sequence shown here is derived from an EMBL/GenBank/DDBJ whole genome shotgun (WGS) entry which is preliminary data.</text>
</comment>
<dbReference type="EMBL" id="MU864935">
    <property type="protein sequence ID" value="KAK4465912.1"/>
    <property type="molecule type" value="Genomic_DNA"/>
</dbReference>
<sequence length="380" mass="41444">MAASSSPSHIIRVPRTDEEGSFVLGEITPSGTSKPLNLKFVATEGEEPYVVKLRHDRIGDLRATNSPCSPDEWESILKSLLIKGEPVEGIEAGAEATLKKSIVITIRRRVAGINQRLGAITLNHKADEAIQLYDWCGAVAVEREQLKEKVIAETAKVSDLESRITALRAELEELTQSKKERESELLEKFCHVLNEKKVKIREQQKLLNSAHGDSSGLATSRVAQLSMNSSQEERKPVVASAPRRNGKRKAPARDAESDSEDGFEKADDAADEMDVDEPPAPPREVSPQAVRDEDDSRQTTDDDATGSEPDEDEEVESAPVSPPPARKPEPKGQKAHTGASKAKDKDVAVHPPRRNLRNANPGKSTPPPADGSESETDDEL</sequence>
<gene>
    <name evidence="3" type="ORF">QBC42DRAFT_193678</name>
</gene>
<organism evidence="3 4">
    <name type="scientific">Cladorrhinum samala</name>
    <dbReference type="NCBI Taxonomy" id="585594"/>
    <lineage>
        <taxon>Eukaryota</taxon>
        <taxon>Fungi</taxon>
        <taxon>Dikarya</taxon>
        <taxon>Ascomycota</taxon>
        <taxon>Pezizomycotina</taxon>
        <taxon>Sordariomycetes</taxon>
        <taxon>Sordariomycetidae</taxon>
        <taxon>Sordariales</taxon>
        <taxon>Podosporaceae</taxon>
        <taxon>Cladorrhinum</taxon>
    </lineage>
</organism>
<dbReference type="AlphaFoldDB" id="A0AAV9HYY2"/>
<dbReference type="PANTHER" id="PTHR42067">
    <property type="entry name" value="YALI0C15378P"/>
    <property type="match status" value="1"/>
</dbReference>
<dbReference type="Gene3D" id="1.20.5.370">
    <property type="match status" value="1"/>
</dbReference>
<evidence type="ECO:0000313" key="3">
    <source>
        <dbReference type="EMBL" id="KAK4465912.1"/>
    </source>
</evidence>
<dbReference type="Proteomes" id="UP001321749">
    <property type="component" value="Unassembled WGS sequence"/>
</dbReference>
<dbReference type="PANTHER" id="PTHR42067:SF1">
    <property type="entry name" value="MITOTIC APPARATUS PROTEIN P62"/>
    <property type="match status" value="1"/>
</dbReference>
<evidence type="ECO:0000256" key="1">
    <source>
        <dbReference type="SAM" id="Coils"/>
    </source>
</evidence>
<evidence type="ECO:0000313" key="4">
    <source>
        <dbReference type="Proteomes" id="UP001321749"/>
    </source>
</evidence>
<feature type="coiled-coil region" evidence="1">
    <location>
        <begin position="143"/>
        <end position="184"/>
    </location>
</feature>
<keyword evidence="1" id="KW-0175">Coiled coil</keyword>
<feature type="compositionally biased region" description="Acidic residues" evidence="2">
    <location>
        <begin position="301"/>
        <end position="316"/>
    </location>
</feature>
<dbReference type="SUPFAM" id="SSF58022">
    <property type="entry name" value="XRCC4, C-terminal oligomerization domain"/>
    <property type="match status" value="1"/>
</dbReference>
<feature type="compositionally biased region" description="Basic and acidic residues" evidence="2">
    <location>
        <begin position="290"/>
        <end position="300"/>
    </location>
</feature>
<reference evidence="3" key="1">
    <citation type="journal article" date="2023" name="Mol. Phylogenet. Evol.">
        <title>Genome-scale phylogeny and comparative genomics of the fungal order Sordariales.</title>
        <authorList>
            <person name="Hensen N."/>
            <person name="Bonometti L."/>
            <person name="Westerberg I."/>
            <person name="Brannstrom I.O."/>
            <person name="Guillou S."/>
            <person name="Cros-Aarteil S."/>
            <person name="Calhoun S."/>
            <person name="Haridas S."/>
            <person name="Kuo A."/>
            <person name="Mondo S."/>
            <person name="Pangilinan J."/>
            <person name="Riley R."/>
            <person name="LaButti K."/>
            <person name="Andreopoulos B."/>
            <person name="Lipzen A."/>
            <person name="Chen C."/>
            <person name="Yan M."/>
            <person name="Daum C."/>
            <person name="Ng V."/>
            <person name="Clum A."/>
            <person name="Steindorff A."/>
            <person name="Ohm R.A."/>
            <person name="Martin F."/>
            <person name="Silar P."/>
            <person name="Natvig D.O."/>
            <person name="Lalanne C."/>
            <person name="Gautier V."/>
            <person name="Ament-Velasquez S.L."/>
            <person name="Kruys A."/>
            <person name="Hutchinson M.I."/>
            <person name="Powell A.J."/>
            <person name="Barry K."/>
            <person name="Miller A.N."/>
            <person name="Grigoriev I.V."/>
            <person name="Debuchy R."/>
            <person name="Gladieux P."/>
            <person name="Hiltunen Thoren M."/>
            <person name="Johannesson H."/>
        </authorList>
    </citation>
    <scope>NUCLEOTIDE SEQUENCE</scope>
    <source>
        <strain evidence="3">PSN324</strain>
    </source>
</reference>
<evidence type="ECO:0000256" key="2">
    <source>
        <dbReference type="SAM" id="MobiDB-lite"/>
    </source>
</evidence>
<protein>
    <submittedName>
        <fullName evidence="3">DNA repair protein XRCC4</fullName>
    </submittedName>
</protein>
<name>A0AAV9HYY2_9PEZI</name>
<keyword evidence="4" id="KW-1185">Reference proteome</keyword>
<dbReference type="InterPro" id="IPR014751">
    <property type="entry name" value="XRCC4-like_C"/>
</dbReference>
<feature type="region of interest" description="Disordered" evidence="2">
    <location>
        <begin position="225"/>
        <end position="380"/>
    </location>
</feature>
<feature type="compositionally biased region" description="Basic and acidic residues" evidence="2">
    <location>
        <begin position="251"/>
        <end position="268"/>
    </location>
</feature>
<proteinExistence type="predicted"/>